<dbReference type="InterPro" id="IPR053175">
    <property type="entry name" value="DHMBA_Reg_Transcription_Factor"/>
</dbReference>
<accession>A0A2T3API0</accession>
<organism evidence="4 5">
    <name type="scientific">Amorphotheca resinae ATCC 22711</name>
    <dbReference type="NCBI Taxonomy" id="857342"/>
    <lineage>
        <taxon>Eukaryota</taxon>
        <taxon>Fungi</taxon>
        <taxon>Dikarya</taxon>
        <taxon>Ascomycota</taxon>
        <taxon>Pezizomycotina</taxon>
        <taxon>Leotiomycetes</taxon>
        <taxon>Helotiales</taxon>
        <taxon>Amorphothecaceae</taxon>
        <taxon>Amorphotheca</taxon>
    </lineage>
</organism>
<evidence type="ECO:0000313" key="5">
    <source>
        <dbReference type="Proteomes" id="UP000241818"/>
    </source>
</evidence>
<dbReference type="GeneID" id="36574125"/>
<dbReference type="EMBL" id="KZ679019">
    <property type="protein sequence ID" value="PSS06915.1"/>
    <property type="molecule type" value="Genomic_DNA"/>
</dbReference>
<dbReference type="InterPro" id="IPR021858">
    <property type="entry name" value="Fun_TF"/>
</dbReference>
<name>A0A2T3API0_AMORE</name>
<evidence type="ECO:0000259" key="3">
    <source>
        <dbReference type="PROSITE" id="PS50048"/>
    </source>
</evidence>
<dbReference type="STRING" id="857342.A0A2T3API0"/>
<dbReference type="Gene3D" id="4.10.240.10">
    <property type="entry name" value="Zn(2)-C6 fungal-type DNA-binding domain"/>
    <property type="match status" value="1"/>
</dbReference>
<dbReference type="CDD" id="cd00067">
    <property type="entry name" value="GAL4"/>
    <property type="match status" value="1"/>
</dbReference>
<feature type="region of interest" description="Disordered" evidence="2">
    <location>
        <begin position="57"/>
        <end position="126"/>
    </location>
</feature>
<dbReference type="PROSITE" id="PS00463">
    <property type="entry name" value="ZN2_CY6_FUNGAL_1"/>
    <property type="match status" value="1"/>
</dbReference>
<keyword evidence="1" id="KW-0539">Nucleus</keyword>
<keyword evidence="5" id="KW-1185">Reference proteome</keyword>
<dbReference type="InParanoid" id="A0A2T3API0"/>
<proteinExistence type="predicted"/>
<gene>
    <name evidence="4" type="ORF">M430DRAFT_31526</name>
</gene>
<feature type="region of interest" description="Disordered" evidence="2">
    <location>
        <begin position="528"/>
        <end position="548"/>
    </location>
</feature>
<reference evidence="4 5" key="1">
    <citation type="journal article" date="2018" name="New Phytol.">
        <title>Comparative genomics and transcriptomics depict ericoid mycorrhizal fungi as versatile saprotrophs and plant mutualists.</title>
        <authorList>
            <person name="Martino E."/>
            <person name="Morin E."/>
            <person name="Grelet G.A."/>
            <person name="Kuo A."/>
            <person name="Kohler A."/>
            <person name="Daghino S."/>
            <person name="Barry K.W."/>
            <person name="Cichocki N."/>
            <person name="Clum A."/>
            <person name="Dockter R.B."/>
            <person name="Hainaut M."/>
            <person name="Kuo R.C."/>
            <person name="LaButti K."/>
            <person name="Lindahl B.D."/>
            <person name="Lindquist E.A."/>
            <person name="Lipzen A."/>
            <person name="Khouja H.R."/>
            <person name="Magnuson J."/>
            <person name="Murat C."/>
            <person name="Ohm R.A."/>
            <person name="Singer S.W."/>
            <person name="Spatafora J.W."/>
            <person name="Wang M."/>
            <person name="Veneault-Fourrey C."/>
            <person name="Henrissat B."/>
            <person name="Grigoriev I.V."/>
            <person name="Martin F.M."/>
            <person name="Perotto S."/>
        </authorList>
    </citation>
    <scope>NUCLEOTIDE SEQUENCE [LARGE SCALE GENOMIC DNA]</scope>
    <source>
        <strain evidence="4 5">ATCC 22711</strain>
    </source>
</reference>
<dbReference type="Proteomes" id="UP000241818">
    <property type="component" value="Unassembled WGS sequence"/>
</dbReference>
<dbReference type="PROSITE" id="PS50048">
    <property type="entry name" value="ZN2_CY6_FUNGAL_2"/>
    <property type="match status" value="1"/>
</dbReference>
<dbReference type="PANTHER" id="PTHR38791">
    <property type="entry name" value="ZN(II)2CYS6 TRANSCRIPTION FACTOR (EUROFUNG)-RELATED-RELATED"/>
    <property type="match status" value="1"/>
</dbReference>
<feature type="compositionally biased region" description="Low complexity" evidence="2">
    <location>
        <begin position="75"/>
        <end position="116"/>
    </location>
</feature>
<feature type="domain" description="Zn(2)-C6 fungal-type" evidence="3">
    <location>
        <begin position="10"/>
        <end position="38"/>
    </location>
</feature>
<dbReference type="Pfam" id="PF00172">
    <property type="entry name" value="Zn_clus"/>
    <property type="match status" value="1"/>
</dbReference>
<dbReference type="SMART" id="SM00066">
    <property type="entry name" value="GAL4"/>
    <property type="match status" value="1"/>
</dbReference>
<protein>
    <recommendedName>
        <fullName evidence="3">Zn(2)-C6 fungal-type domain-containing protein</fullName>
    </recommendedName>
</protein>
<dbReference type="SUPFAM" id="SSF57701">
    <property type="entry name" value="Zn2/Cys6 DNA-binding domain"/>
    <property type="match status" value="1"/>
</dbReference>
<dbReference type="AlphaFoldDB" id="A0A2T3API0"/>
<evidence type="ECO:0000256" key="2">
    <source>
        <dbReference type="SAM" id="MobiDB-lite"/>
    </source>
</evidence>
<dbReference type="GO" id="GO:0000981">
    <property type="term" value="F:DNA-binding transcription factor activity, RNA polymerase II-specific"/>
    <property type="evidence" value="ECO:0007669"/>
    <property type="project" value="InterPro"/>
</dbReference>
<dbReference type="PANTHER" id="PTHR38791:SF13">
    <property type="entry name" value="ZN(2)-C6 FUNGAL-TYPE DOMAIN-CONTAINING PROTEIN"/>
    <property type="match status" value="1"/>
</dbReference>
<dbReference type="InterPro" id="IPR036864">
    <property type="entry name" value="Zn2-C6_fun-type_DNA-bd_sf"/>
</dbReference>
<dbReference type="Pfam" id="PF11951">
    <property type="entry name" value="Fungal_trans_2"/>
    <property type="match status" value="1"/>
</dbReference>
<dbReference type="InterPro" id="IPR001138">
    <property type="entry name" value="Zn2Cys6_DnaBD"/>
</dbReference>
<dbReference type="RefSeq" id="XP_024716571.1">
    <property type="nucleotide sequence ID" value="XM_024866044.1"/>
</dbReference>
<dbReference type="GO" id="GO:0008270">
    <property type="term" value="F:zinc ion binding"/>
    <property type="evidence" value="ECO:0007669"/>
    <property type="project" value="InterPro"/>
</dbReference>
<dbReference type="OrthoDB" id="3520984at2759"/>
<evidence type="ECO:0000313" key="4">
    <source>
        <dbReference type="EMBL" id="PSS06915.1"/>
    </source>
</evidence>
<sequence length="604" mass="66844">MVYTGQPSRGCATCRKRRIKCDEKTPACGNCFRIHETCPGYKDQFDLAWRDQTTVAKKGVERGKQKRRAAREKVVAASSSSSSSSSSSFSQDPAQDSSRSSRSSSASDAQDNNDARLAGTESHDAIMRGALIPSRSRGVSRALKVQEAKDPTTSTTWLDPHLGLRVTPEDRTFSYFLNSYILPVRDPLARRGFLEYLGPLYTHADPQSPFMLSTMAVAACMLSTRMGQDPNTTFARSFYLRAVKTMRDQVSEQKGCANDEMLIAVLLLHMYEVSEPSSPISDGRLMVSEAFIARGFWTSASSHAHLDGALALIRYRGIADFKGKKVSEAIILYVRSLLIGEAYGSNSAVPRDVAEWAELVGDSEKIPGVTLDTINLDLANLRASAAEIHRAPAVNPRIRASQIQYLLNTATDIDRRLTEWCGTIPKSWIPIRVSGEKYIAPSIKEAGLYQDYCEIYGSVFLCSSWSRFRLLQIEVRKIRLSCLAGSEKPSAANLAQQEADKHSIQQLVDDICASVPFYLGDRTEPGVPGDPRVRYPRAPGKPPIRDHYQTGPTMGGWSLLAPLGSLMRLNIKLREGQKLWIKGQITRTARVYMVRRLPGQPPQG</sequence>
<evidence type="ECO:0000256" key="1">
    <source>
        <dbReference type="ARBA" id="ARBA00023242"/>
    </source>
</evidence>